<evidence type="ECO:0000313" key="1">
    <source>
        <dbReference type="EMBL" id="MBW84223.1"/>
    </source>
</evidence>
<sequence length="90" mass="9953">MDAGGKPEAASHDSFLNSAIITQCQFSILCRVDVDNCLELADLTWLVLAPNLEFLRLIGCLKLEQVVCAEKLCEMANNVEPFAKLEELIL</sequence>
<proteinExistence type="predicted"/>
<protein>
    <submittedName>
        <fullName evidence="1">Uncharacterized protein</fullName>
    </submittedName>
</protein>
<organism evidence="1">
    <name type="scientific">Rhizophora mucronata</name>
    <name type="common">Asiatic mangrove</name>
    <dbReference type="NCBI Taxonomy" id="61149"/>
    <lineage>
        <taxon>Eukaryota</taxon>
        <taxon>Viridiplantae</taxon>
        <taxon>Streptophyta</taxon>
        <taxon>Embryophyta</taxon>
        <taxon>Tracheophyta</taxon>
        <taxon>Spermatophyta</taxon>
        <taxon>Magnoliopsida</taxon>
        <taxon>eudicotyledons</taxon>
        <taxon>Gunneridae</taxon>
        <taxon>Pentapetalae</taxon>
        <taxon>rosids</taxon>
        <taxon>fabids</taxon>
        <taxon>Malpighiales</taxon>
        <taxon>Rhizophoraceae</taxon>
        <taxon>Rhizophora</taxon>
    </lineage>
</organism>
<dbReference type="AlphaFoldDB" id="A0A2P2ISM6"/>
<dbReference type="EMBL" id="GGEC01003740">
    <property type="protein sequence ID" value="MBW84223.1"/>
    <property type="molecule type" value="Transcribed_RNA"/>
</dbReference>
<name>A0A2P2ISM6_RHIMU</name>
<reference evidence="1" key="1">
    <citation type="submission" date="2018-02" db="EMBL/GenBank/DDBJ databases">
        <title>Rhizophora mucronata_Transcriptome.</title>
        <authorList>
            <person name="Meera S.P."/>
            <person name="Sreeshan A."/>
            <person name="Augustine A."/>
        </authorList>
    </citation>
    <scope>NUCLEOTIDE SEQUENCE</scope>
    <source>
        <tissue evidence="1">Leaf</tissue>
    </source>
</reference>
<accession>A0A2P2ISM6</accession>